<gene>
    <name evidence="1" type="ORF">EZS28_035519</name>
</gene>
<dbReference type="AlphaFoldDB" id="A0A5J4UGD2"/>
<protein>
    <submittedName>
        <fullName evidence="1">Uncharacterized protein</fullName>
    </submittedName>
</protein>
<organism evidence="1 2">
    <name type="scientific">Streblomastix strix</name>
    <dbReference type="NCBI Taxonomy" id="222440"/>
    <lineage>
        <taxon>Eukaryota</taxon>
        <taxon>Metamonada</taxon>
        <taxon>Preaxostyla</taxon>
        <taxon>Oxymonadida</taxon>
        <taxon>Streblomastigidae</taxon>
        <taxon>Streblomastix</taxon>
    </lineage>
</organism>
<evidence type="ECO:0000313" key="2">
    <source>
        <dbReference type="Proteomes" id="UP000324800"/>
    </source>
</evidence>
<dbReference type="EMBL" id="SNRW01016839">
    <property type="protein sequence ID" value="KAA6368952.1"/>
    <property type="molecule type" value="Genomic_DNA"/>
</dbReference>
<comment type="caution">
    <text evidence="1">The sequence shown here is derived from an EMBL/GenBank/DDBJ whole genome shotgun (WGS) entry which is preliminary data.</text>
</comment>
<name>A0A5J4UGD2_9EUKA</name>
<feature type="non-terminal residue" evidence="1">
    <location>
        <position position="1"/>
    </location>
</feature>
<proteinExistence type="predicted"/>
<reference evidence="1 2" key="1">
    <citation type="submission" date="2019-03" db="EMBL/GenBank/DDBJ databases">
        <title>Single cell metagenomics reveals metabolic interactions within the superorganism composed of flagellate Streblomastix strix and complex community of Bacteroidetes bacteria on its surface.</title>
        <authorList>
            <person name="Treitli S.C."/>
            <person name="Kolisko M."/>
            <person name="Husnik F."/>
            <person name="Keeling P."/>
            <person name="Hampl V."/>
        </authorList>
    </citation>
    <scope>NUCLEOTIDE SEQUENCE [LARGE SCALE GENOMIC DNA]</scope>
    <source>
        <strain evidence="1">ST1C</strain>
    </source>
</reference>
<accession>A0A5J4UGD2</accession>
<sequence length="87" mass="9900">SCMIEDRRQKKVRLERYIVSFEMELMNFIELYQSFGAEIMVTNSVAELVLCGSVLISTRKAFPLAYSVFPCAQALGISPTPRLKPHE</sequence>
<evidence type="ECO:0000313" key="1">
    <source>
        <dbReference type="EMBL" id="KAA6368952.1"/>
    </source>
</evidence>
<dbReference type="Proteomes" id="UP000324800">
    <property type="component" value="Unassembled WGS sequence"/>
</dbReference>